<dbReference type="PANTHER" id="PTHR40640">
    <property type="entry name" value="ANCHORED GLYCOPROTEIN, PUTATIVE (AFU_ORTHOLOGUE AFUA_8G04860)-RELATED"/>
    <property type="match status" value="1"/>
</dbReference>
<name>A0A6A7AZQ6_9PLEO</name>
<dbReference type="AlphaFoldDB" id="A0A6A7AZQ6"/>
<proteinExistence type="predicted"/>
<reference evidence="1" key="1">
    <citation type="submission" date="2020-01" db="EMBL/GenBank/DDBJ databases">
        <authorList>
            <consortium name="DOE Joint Genome Institute"/>
            <person name="Haridas S."/>
            <person name="Albert R."/>
            <person name="Binder M."/>
            <person name="Bloem J."/>
            <person name="Labutti K."/>
            <person name="Salamov A."/>
            <person name="Andreopoulos B."/>
            <person name="Baker S.E."/>
            <person name="Barry K."/>
            <person name="Bills G."/>
            <person name="Bluhm B.H."/>
            <person name="Cannon C."/>
            <person name="Castanera R."/>
            <person name="Culley D.E."/>
            <person name="Daum C."/>
            <person name="Ezra D."/>
            <person name="Gonzalez J.B."/>
            <person name="Henrissat B."/>
            <person name="Kuo A."/>
            <person name="Liang C."/>
            <person name="Lipzen A."/>
            <person name="Lutzoni F."/>
            <person name="Magnuson J."/>
            <person name="Mondo S."/>
            <person name="Nolan M."/>
            <person name="Ohm R."/>
            <person name="Pangilinan J."/>
            <person name="Park H.-J."/>
            <person name="Ramirez L."/>
            <person name="Alfaro M."/>
            <person name="Sun H."/>
            <person name="Tritt A."/>
            <person name="Yoshinaga Y."/>
            <person name="Zwiers L.-H."/>
            <person name="Turgeon B.G."/>
            <person name="Goodwin S.B."/>
            <person name="Spatafora J.W."/>
            <person name="Crous P.W."/>
            <person name="Grigoriev I.V."/>
        </authorList>
    </citation>
    <scope>NUCLEOTIDE SEQUENCE</scope>
    <source>
        <strain evidence="1">IPT5</strain>
    </source>
</reference>
<dbReference type="PANTHER" id="PTHR40640:SF1">
    <property type="entry name" value="ANCHORED GLYCOPROTEIN, PUTATIVE (AFU_ORTHOLOGUE AFUA_8G04860)-RELATED"/>
    <property type="match status" value="1"/>
</dbReference>
<gene>
    <name evidence="1" type="ORF">T440DRAFT_352983</name>
</gene>
<feature type="non-terminal residue" evidence="1">
    <location>
        <position position="1"/>
    </location>
</feature>
<sequence>IVLLSVVGLTLAQDTIPTITVPFIGFGNDILYASIVAVAAQATTIEIACDPLSDCGLFPKETVIYGPSTYNIDMSDPNTDFTATADCSFGSPYIVCKETAGGSEANFPGSSTSSYDADHLTSLPVSVTAGAEKLLGGQLSAATGIESSQAAVSTS</sequence>
<dbReference type="EMBL" id="MU006316">
    <property type="protein sequence ID" value="KAF2848730.1"/>
    <property type="molecule type" value="Genomic_DNA"/>
</dbReference>
<accession>A0A6A7AZQ6</accession>
<evidence type="ECO:0000313" key="1">
    <source>
        <dbReference type="EMBL" id="KAF2848730.1"/>
    </source>
</evidence>
<protein>
    <submittedName>
        <fullName evidence="1">Uncharacterized protein</fullName>
    </submittedName>
</protein>
<dbReference type="OrthoDB" id="4991875at2759"/>
<evidence type="ECO:0000313" key="2">
    <source>
        <dbReference type="Proteomes" id="UP000799423"/>
    </source>
</evidence>
<dbReference type="Proteomes" id="UP000799423">
    <property type="component" value="Unassembled WGS sequence"/>
</dbReference>
<keyword evidence="2" id="KW-1185">Reference proteome</keyword>
<feature type="non-terminal residue" evidence="1">
    <location>
        <position position="155"/>
    </location>
</feature>
<organism evidence="1 2">
    <name type="scientific">Plenodomus tracheiphilus IPT5</name>
    <dbReference type="NCBI Taxonomy" id="1408161"/>
    <lineage>
        <taxon>Eukaryota</taxon>
        <taxon>Fungi</taxon>
        <taxon>Dikarya</taxon>
        <taxon>Ascomycota</taxon>
        <taxon>Pezizomycotina</taxon>
        <taxon>Dothideomycetes</taxon>
        <taxon>Pleosporomycetidae</taxon>
        <taxon>Pleosporales</taxon>
        <taxon>Pleosporineae</taxon>
        <taxon>Leptosphaeriaceae</taxon>
        <taxon>Plenodomus</taxon>
    </lineage>
</organism>